<evidence type="ECO:0000313" key="1">
    <source>
        <dbReference type="EMBL" id="GMN65016.1"/>
    </source>
</evidence>
<comment type="caution">
    <text evidence="1">The sequence shown here is derived from an EMBL/GenBank/DDBJ whole genome shotgun (WGS) entry which is preliminary data.</text>
</comment>
<evidence type="ECO:0000313" key="2">
    <source>
        <dbReference type="Proteomes" id="UP001187192"/>
    </source>
</evidence>
<name>A0AA88JA78_FICCA</name>
<gene>
    <name evidence="1" type="ORF">TIFTF001_034077</name>
</gene>
<dbReference type="Proteomes" id="UP001187192">
    <property type="component" value="Unassembled WGS sequence"/>
</dbReference>
<sequence length="211" mass="23214">MPGQKNFIWTGRSGKLGPDRTGLTRADHWAPPDILPQVDLVVVVAATMPRDGSRYGEIERERCRNQRHFLPWSRCYFAGRSSGGQGSQDRNRNSHCHGKPLWRFPRSGLGDCQRRGCDRSTPAFAVGDDTNVIVAGKDDAARKSKIFLVNQFSRKSWILMKISCCRSSGVREKRGRSRVSDVGDLVGGGDLLGSHCPISWSSVGLADDDGG</sequence>
<reference evidence="1" key="1">
    <citation type="submission" date="2023-07" db="EMBL/GenBank/DDBJ databases">
        <title>draft genome sequence of fig (Ficus carica).</title>
        <authorList>
            <person name="Takahashi T."/>
            <person name="Nishimura K."/>
        </authorList>
    </citation>
    <scope>NUCLEOTIDE SEQUENCE</scope>
</reference>
<accession>A0AA88JA78</accession>
<protein>
    <submittedName>
        <fullName evidence="1">Uncharacterized protein</fullName>
    </submittedName>
</protein>
<dbReference type="AlphaFoldDB" id="A0AA88JA78"/>
<proteinExistence type="predicted"/>
<organism evidence="1 2">
    <name type="scientific">Ficus carica</name>
    <name type="common">Common fig</name>
    <dbReference type="NCBI Taxonomy" id="3494"/>
    <lineage>
        <taxon>Eukaryota</taxon>
        <taxon>Viridiplantae</taxon>
        <taxon>Streptophyta</taxon>
        <taxon>Embryophyta</taxon>
        <taxon>Tracheophyta</taxon>
        <taxon>Spermatophyta</taxon>
        <taxon>Magnoliopsida</taxon>
        <taxon>eudicotyledons</taxon>
        <taxon>Gunneridae</taxon>
        <taxon>Pentapetalae</taxon>
        <taxon>rosids</taxon>
        <taxon>fabids</taxon>
        <taxon>Rosales</taxon>
        <taxon>Moraceae</taxon>
        <taxon>Ficeae</taxon>
        <taxon>Ficus</taxon>
    </lineage>
</organism>
<dbReference type="EMBL" id="BTGU01000206">
    <property type="protein sequence ID" value="GMN65016.1"/>
    <property type="molecule type" value="Genomic_DNA"/>
</dbReference>
<keyword evidence="2" id="KW-1185">Reference proteome</keyword>